<reference evidence="1" key="1">
    <citation type="submission" date="2014-09" db="EMBL/GenBank/DDBJ databases">
        <authorList>
            <person name="Magalhaes I.L.F."/>
            <person name="Oliveira U."/>
            <person name="Santos F.R."/>
            <person name="Vidigal T.H.D.A."/>
            <person name="Brescovit A.D."/>
            <person name="Santos A.J."/>
        </authorList>
    </citation>
    <scope>NUCLEOTIDE SEQUENCE</scope>
    <source>
        <tissue evidence="1">Shoot tissue taken approximately 20 cm above the soil surface</tissue>
    </source>
</reference>
<sequence length="46" mass="5548">MAPAAIHCSRWHPRRRRNAWQLQVRLTEIRRGETLRRTQDPLGNSR</sequence>
<evidence type="ECO:0000313" key="1">
    <source>
        <dbReference type="EMBL" id="JAD36542.1"/>
    </source>
</evidence>
<organism evidence="1">
    <name type="scientific">Arundo donax</name>
    <name type="common">Giant reed</name>
    <name type="synonym">Donax arundinaceus</name>
    <dbReference type="NCBI Taxonomy" id="35708"/>
    <lineage>
        <taxon>Eukaryota</taxon>
        <taxon>Viridiplantae</taxon>
        <taxon>Streptophyta</taxon>
        <taxon>Embryophyta</taxon>
        <taxon>Tracheophyta</taxon>
        <taxon>Spermatophyta</taxon>
        <taxon>Magnoliopsida</taxon>
        <taxon>Liliopsida</taxon>
        <taxon>Poales</taxon>
        <taxon>Poaceae</taxon>
        <taxon>PACMAD clade</taxon>
        <taxon>Arundinoideae</taxon>
        <taxon>Arundineae</taxon>
        <taxon>Arundo</taxon>
    </lineage>
</organism>
<protein>
    <submittedName>
        <fullName evidence="1">Uncharacterized protein</fullName>
    </submittedName>
</protein>
<dbReference type="AlphaFoldDB" id="A0A0A8ZNY2"/>
<dbReference type="EMBL" id="GBRH01261353">
    <property type="protein sequence ID" value="JAD36542.1"/>
    <property type="molecule type" value="Transcribed_RNA"/>
</dbReference>
<accession>A0A0A8ZNY2</accession>
<reference evidence="1" key="2">
    <citation type="journal article" date="2015" name="Data Brief">
        <title>Shoot transcriptome of the giant reed, Arundo donax.</title>
        <authorList>
            <person name="Barrero R.A."/>
            <person name="Guerrero F.D."/>
            <person name="Moolhuijzen P."/>
            <person name="Goolsby J.A."/>
            <person name="Tidwell J."/>
            <person name="Bellgard S.E."/>
            <person name="Bellgard M.I."/>
        </authorList>
    </citation>
    <scope>NUCLEOTIDE SEQUENCE</scope>
    <source>
        <tissue evidence="1">Shoot tissue taken approximately 20 cm above the soil surface</tissue>
    </source>
</reference>
<name>A0A0A8ZNY2_ARUDO</name>
<proteinExistence type="predicted"/>